<dbReference type="AlphaFoldDB" id="A0AA40F5L0"/>
<protein>
    <submittedName>
        <fullName evidence="1">Uncharacterized protein</fullName>
    </submittedName>
</protein>
<keyword evidence="2" id="KW-1185">Reference proteome</keyword>
<organism evidence="1 2">
    <name type="scientific">Schizothecium vesticola</name>
    <dbReference type="NCBI Taxonomy" id="314040"/>
    <lineage>
        <taxon>Eukaryota</taxon>
        <taxon>Fungi</taxon>
        <taxon>Dikarya</taxon>
        <taxon>Ascomycota</taxon>
        <taxon>Pezizomycotina</taxon>
        <taxon>Sordariomycetes</taxon>
        <taxon>Sordariomycetidae</taxon>
        <taxon>Sordariales</taxon>
        <taxon>Schizotheciaceae</taxon>
        <taxon>Schizothecium</taxon>
    </lineage>
</organism>
<evidence type="ECO:0000313" key="1">
    <source>
        <dbReference type="EMBL" id="KAK0751481.1"/>
    </source>
</evidence>
<sequence>MSTSRQNYRQPLMNFLTLAPSVSKQPLTAEALAAVPKADGANVAALAETKRRTSSLSSEGSKTGLRFLKLNNHHQDTNGDFAEEAVVDIAESYTPQASPTAAGTAT</sequence>
<gene>
    <name evidence="1" type="ORF">B0T18DRAFT_426112</name>
</gene>
<name>A0AA40F5L0_9PEZI</name>
<comment type="caution">
    <text evidence="1">The sequence shown here is derived from an EMBL/GenBank/DDBJ whole genome shotgun (WGS) entry which is preliminary data.</text>
</comment>
<reference evidence="1" key="1">
    <citation type="submission" date="2023-06" db="EMBL/GenBank/DDBJ databases">
        <title>Genome-scale phylogeny and comparative genomics of the fungal order Sordariales.</title>
        <authorList>
            <consortium name="Lawrence Berkeley National Laboratory"/>
            <person name="Hensen N."/>
            <person name="Bonometti L."/>
            <person name="Westerberg I."/>
            <person name="Brannstrom I.O."/>
            <person name="Guillou S."/>
            <person name="Cros-Aarteil S."/>
            <person name="Calhoun S."/>
            <person name="Haridas S."/>
            <person name="Kuo A."/>
            <person name="Mondo S."/>
            <person name="Pangilinan J."/>
            <person name="Riley R."/>
            <person name="LaButti K."/>
            <person name="Andreopoulos B."/>
            <person name="Lipzen A."/>
            <person name="Chen C."/>
            <person name="Yanf M."/>
            <person name="Daum C."/>
            <person name="Ng V."/>
            <person name="Clum A."/>
            <person name="Steindorff A."/>
            <person name="Ohm R."/>
            <person name="Martin F."/>
            <person name="Silar P."/>
            <person name="Natvig D."/>
            <person name="Lalanne C."/>
            <person name="Gautier V."/>
            <person name="Ament-velasquez S.L."/>
            <person name="Kruys A."/>
            <person name="Hutchinson M.I."/>
            <person name="Powell A.J."/>
            <person name="Barry K."/>
            <person name="Miller A.N."/>
            <person name="Grigoriev I.V."/>
            <person name="Debuchy R."/>
            <person name="Gladieux P."/>
            <person name="Thoren M.H."/>
            <person name="Johannesson H."/>
        </authorList>
    </citation>
    <scope>NUCLEOTIDE SEQUENCE</scope>
    <source>
        <strain evidence="1">SMH3187-1</strain>
    </source>
</reference>
<evidence type="ECO:0000313" key="2">
    <source>
        <dbReference type="Proteomes" id="UP001172155"/>
    </source>
</evidence>
<dbReference type="EMBL" id="JAUKUD010000002">
    <property type="protein sequence ID" value="KAK0751481.1"/>
    <property type="molecule type" value="Genomic_DNA"/>
</dbReference>
<proteinExistence type="predicted"/>
<accession>A0AA40F5L0</accession>
<dbReference type="Proteomes" id="UP001172155">
    <property type="component" value="Unassembled WGS sequence"/>
</dbReference>